<evidence type="ECO:0000313" key="9">
    <source>
        <dbReference type="EMBL" id="TCT14241.1"/>
    </source>
</evidence>
<proteinExistence type="inferred from homology"/>
<evidence type="ECO:0000256" key="1">
    <source>
        <dbReference type="ARBA" id="ARBA00004141"/>
    </source>
</evidence>
<feature type="transmembrane region" description="Helical" evidence="8">
    <location>
        <begin position="358"/>
        <end position="380"/>
    </location>
</feature>
<feature type="transmembrane region" description="Helical" evidence="8">
    <location>
        <begin position="410"/>
        <end position="428"/>
    </location>
</feature>
<evidence type="ECO:0000256" key="3">
    <source>
        <dbReference type="ARBA" id="ARBA00020150"/>
    </source>
</evidence>
<comment type="similarity">
    <text evidence="2">Belongs to the SLC13A/DASS transporter (TC 2.A.47) family. NADC subfamily.</text>
</comment>
<feature type="transmembrane region" description="Helical" evidence="8">
    <location>
        <begin position="327"/>
        <end position="346"/>
    </location>
</feature>
<dbReference type="RefSeq" id="WP_132252480.1">
    <property type="nucleotide sequence ID" value="NZ_SMAL01000006.1"/>
</dbReference>
<dbReference type="NCBIfam" id="TIGR00785">
    <property type="entry name" value="dass"/>
    <property type="match status" value="1"/>
</dbReference>
<evidence type="ECO:0000256" key="8">
    <source>
        <dbReference type="SAM" id="Phobius"/>
    </source>
</evidence>
<feature type="transmembrane region" description="Helical" evidence="8">
    <location>
        <begin position="224"/>
        <end position="246"/>
    </location>
</feature>
<name>A0A4R3MK93_9FIRM</name>
<dbReference type="PANTHER" id="PTHR10283:SF82">
    <property type="entry name" value="SOLUTE CARRIER FAMILY 13 MEMBER 2"/>
    <property type="match status" value="1"/>
</dbReference>
<dbReference type="Pfam" id="PF00939">
    <property type="entry name" value="Na_sulph_symp"/>
    <property type="match status" value="1"/>
</dbReference>
<accession>A0A4R3MK93</accession>
<feature type="transmembrane region" description="Helical" evidence="8">
    <location>
        <begin position="301"/>
        <end position="320"/>
    </location>
</feature>
<dbReference type="GO" id="GO:1905039">
    <property type="term" value="P:carboxylic acid transmembrane transport"/>
    <property type="evidence" value="ECO:0007669"/>
    <property type="project" value="UniProtKB-ARBA"/>
</dbReference>
<comment type="caution">
    <text evidence="9">The sequence shown here is derived from an EMBL/GenBank/DDBJ whole genome shotgun (WGS) entry which is preliminary data.</text>
</comment>
<feature type="transmembrane region" description="Helical" evidence="8">
    <location>
        <begin position="139"/>
        <end position="169"/>
    </location>
</feature>
<dbReference type="InterPro" id="IPR001898">
    <property type="entry name" value="SLC13A/DASS"/>
</dbReference>
<reference evidence="9 10" key="1">
    <citation type="submission" date="2019-03" db="EMBL/GenBank/DDBJ databases">
        <title>Genomic Encyclopedia of Type Strains, Phase IV (KMG-IV): sequencing the most valuable type-strain genomes for metagenomic binning, comparative biology and taxonomic classification.</title>
        <authorList>
            <person name="Goeker M."/>
        </authorList>
    </citation>
    <scope>NUCLEOTIDE SEQUENCE [LARGE SCALE GENOMIC DNA]</scope>
    <source>
        <strain evidence="9 10">DSM 24629</strain>
    </source>
</reference>
<feature type="transmembrane region" description="Helical" evidence="8">
    <location>
        <begin position="449"/>
        <end position="469"/>
    </location>
</feature>
<dbReference type="EMBL" id="SMAL01000006">
    <property type="protein sequence ID" value="TCT14241.1"/>
    <property type="molecule type" value="Genomic_DNA"/>
</dbReference>
<feature type="transmembrane region" description="Helical" evidence="8">
    <location>
        <begin position="56"/>
        <end position="87"/>
    </location>
</feature>
<keyword evidence="5 8" id="KW-1133">Transmembrane helix</keyword>
<evidence type="ECO:0000256" key="2">
    <source>
        <dbReference type="ARBA" id="ARBA00006772"/>
    </source>
</evidence>
<feature type="transmembrane region" description="Helical" evidence="8">
    <location>
        <begin position="99"/>
        <end position="119"/>
    </location>
</feature>
<protein>
    <recommendedName>
        <fullName evidence="3">Sodium-dependent dicarboxylate transporter SdcS</fullName>
    </recommendedName>
    <alternativeName>
        <fullName evidence="7">Na(+)/dicarboxylate symporter</fullName>
    </alternativeName>
</protein>
<evidence type="ECO:0000256" key="6">
    <source>
        <dbReference type="ARBA" id="ARBA00023136"/>
    </source>
</evidence>
<keyword evidence="4 8" id="KW-0812">Transmembrane</keyword>
<gene>
    <name evidence="9" type="ORF">EDC18_10637</name>
</gene>
<feature type="transmembrane region" description="Helical" evidence="8">
    <location>
        <begin position="12"/>
        <end position="36"/>
    </location>
</feature>
<evidence type="ECO:0000313" key="10">
    <source>
        <dbReference type="Proteomes" id="UP000294902"/>
    </source>
</evidence>
<dbReference type="GO" id="GO:0008514">
    <property type="term" value="F:organic anion transmembrane transporter activity"/>
    <property type="evidence" value="ECO:0007669"/>
    <property type="project" value="UniProtKB-ARBA"/>
</dbReference>
<dbReference type="Proteomes" id="UP000294902">
    <property type="component" value="Unassembled WGS sequence"/>
</dbReference>
<dbReference type="PANTHER" id="PTHR10283">
    <property type="entry name" value="SOLUTE CARRIER FAMILY 13 MEMBER"/>
    <property type="match status" value="1"/>
</dbReference>
<feature type="transmembrane region" description="Helical" evidence="8">
    <location>
        <begin position="181"/>
        <end position="204"/>
    </location>
</feature>
<organism evidence="9 10">
    <name type="scientific">Natranaerovirga pectinivora</name>
    <dbReference type="NCBI Taxonomy" id="682400"/>
    <lineage>
        <taxon>Bacteria</taxon>
        <taxon>Bacillati</taxon>
        <taxon>Bacillota</taxon>
        <taxon>Clostridia</taxon>
        <taxon>Lachnospirales</taxon>
        <taxon>Natranaerovirgaceae</taxon>
        <taxon>Natranaerovirga</taxon>
    </lineage>
</organism>
<feature type="transmembrane region" description="Helical" evidence="8">
    <location>
        <begin position="279"/>
        <end position="295"/>
    </location>
</feature>
<evidence type="ECO:0000256" key="4">
    <source>
        <dbReference type="ARBA" id="ARBA00022692"/>
    </source>
</evidence>
<dbReference type="OrthoDB" id="37272at2"/>
<dbReference type="AlphaFoldDB" id="A0A4R3MK93"/>
<keyword evidence="10" id="KW-1185">Reference proteome</keyword>
<evidence type="ECO:0000256" key="7">
    <source>
        <dbReference type="ARBA" id="ARBA00031174"/>
    </source>
</evidence>
<sequence>MKSVYIDKRPLWVLLFLEYKNALMLLTSFIMFFVFISSDRIPEGLSIEGYKTMVIFILAIFLWVTNIIPLAITSLGVMGLLATYNVLEGGRIYSFFGNEALFFIIGAFIISAGISTSGLNIRISYFVLSKFGHSPSKLVLTIFFLGAGLAHFMPAHAVAALLFPILVAVADKLKLEPGSILGRYMFFALAWGSIIGGVVTLLGGARNALAIGILNEATGLNISFMDWFITTAPPVYGIMAVVTIYLKYKVKLSQKDTHLIQELLSEDTSRLGKIKFNEIKAFVILILTIYMWVFQSNRFGIANIALISAALFFVLNVMGWEDAKDQINWGAIFMYGGAIALGRALVDTGLLTYLSEEYLLTMNITLAGFIIVTFVISLFLTEGISNAAVVVMLLPVILEMALRLGFDPKLAVYIVAIPAGLAFMMPMGSPPNAIAYSSGFIKPNDSMKTGFVLNMISIGIFLLFALFYWPLLGLY</sequence>
<feature type="transmembrane region" description="Helical" evidence="8">
    <location>
        <begin position="387"/>
        <end position="404"/>
    </location>
</feature>
<evidence type="ECO:0000256" key="5">
    <source>
        <dbReference type="ARBA" id="ARBA00022989"/>
    </source>
</evidence>
<dbReference type="GO" id="GO:0005886">
    <property type="term" value="C:plasma membrane"/>
    <property type="evidence" value="ECO:0007669"/>
    <property type="project" value="TreeGrafter"/>
</dbReference>
<keyword evidence="6 8" id="KW-0472">Membrane</keyword>
<comment type="subcellular location">
    <subcellularLocation>
        <location evidence="1">Membrane</location>
        <topology evidence="1">Multi-pass membrane protein</topology>
    </subcellularLocation>
</comment>